<reference evidence="1 2" key="1">
    <citation type="submission" date="2019-04" db="EMBL/GenBank/DDBJ databases">
        <title>Comparative genomics and transcriptomics to analyze fruiting body development in filamentous ascomycetes.</title>
        <authorList>
            <consortium name="DOE Joint Genome Institute"/>
            <person name="Lutkenhaus R."/>
            <person name="Traeger S."/>
            <person name="Breuer J."/>
            <person name="Kuo A."/>
            <person name="Lipzen A."/>
            <person name="Pangilinan J."/>
            <person name="Dilworth D."/>
            <person name="Sandor L."/>
            <person name="Poggeler S."/>
            <person name="Barry K."/>
            <person name="Grigoriev I.V."/>
            <person name="Nowrousian M."/>
        </authorList>
    </citation>
    <scope>NUCLEOTIDE SEQUENCE [LARGE SCALE GENOMIC DNA]</scope>
    <source>
        <strain evidence="1 2">CBS 389.68</strain>
    </source>
</reference>
<dbReference type="OrthoDB" id="5217548at2759"/>
<dbReference type="Proteomes" id="UP000298138">
    <property type="component" value="Unassembled WGS sequence"/>
</dbReference>
<organism evidence="1 2">
    <name type="scientific">Ascodesmis nigricans</name>
    <dbReference type="NCBI Taxonomy" id="341454"/>
    <lineage>
        <taxon>Eukaryota</taxon>
        <taxon>Fungi</taxon>
        <taxon>Dikarya</taxon>
        <taxon>Ascomycota</taxon>
        <taxon>Pezizomycotina</taxon>
        <taxon>Pezizomycetes</taxon>
        <taxon>Pezizales</taxon>
        <taxon>Ascodesmidaceae</taxon>
        <taxon>Ascodesmis</taxon>
    </lineage>
</organism>
<evidence type="ECO:0000313" key="1">
    <source>
        <dbReference type="EMBL" id="TGZ81028.1"/>
    </source>
</evidence>
<dbReference type="InParanoid" id="A0A4S2MWK0"/>
<dbReference type="AlphaFoldDB" id="A0A4S2MWK0"/>
<sequence length="212" mass="23772">MSIFSIANTQYSQRIFRYTIWCYLAVPGTLVSRMIEHPGGRIYDTVMLKPKVWRTMGKTMANAKYWTSWVKRSAHGIVDAVTSKNSISGPYSYMRIGMMLGTIVSIRQNMVILTTKDPDSLVVLNMLSGMSKATCSSALTKMTAAMYQAGIDITKHGNEQRSVKSCGNTRISFKTQWLKGISFSIGNNGKGHQISERVYIEGSIPWMFHKTC</sequence>
<gene>
    <name evidence="1" type="ORF">EX30DRAFT_34602</name>
</gene>
<proteinExistence type="predicted"/>
<name>A0A4S2MWK0_9PEZI</name>
<keyword evidence="2" id="KW-1185">Reference proteome</keyword>
<accession>A0A4S2MWK0</accession>
<evidence type="ECO:0000313" key="2">
    <source>
        <dbReference type="Proteomes" id="UP000298138"/>
    </source>
</evidence>
<protein>
    <submittedName>
        <fullName evidence="1">Uncharacterized protein</fullName>
    </submittedName>
</protein>
<dbReference type="EMBL" id="ML220121">
    <property type="protein sequence ID" value="TGZ81028.1"/>
    <property type="molecule type" value="Genomic_DNA"/>
</dbReference>